<name>A0A9D1NFD9_9FIRM</name>
<evidence type="ECO:0000313" key="3">
    <source>
        <dbReference type="Proteomes" id="UP000886743"/>
    </source>
</evidence>
<sequence length="170" mass="19153">MNFILRPWKLSDAESLTLYANNKKIADNLRNTFPQPYTLEDAKWFITNATEKNGTTQLSYAIDVDGVAVGSISVARKDDVAKKSAELGYWLGEPYWGNGIMPRAVGQICSEAFERFDLVRIYSEVFAYNKASQRTLEKAGFALEGVLRKSIYKNGKIYDSYIFAKIKPGV</sequence>
<comment type="caution">
    <text evidence="2">The sequence shown here is derived from an EMBL/GenBank/DDBJ whole genome shotgun (WGS) entry which is preliminary data.</text>
</comment>
<dbReference type="Gene3D" id="3.40.630.30">
    <property type="match status" value="1"/>
</dbReference>
<dbReference type="InterPro" id="IPR016181">
    <property type="entry name" value="Acyl_CoA_acyltransferase"/>
</dbReference>
<dbReference type="EMBL" id="DVOF01000028">
    <property type="protein sequence ID" value="HIV02113.1"/>
    <property type="molecule type" value="Genomic_DNA"/>
</dbReference>
<dbReference type="PANTHER" id="PTHR43328">
    <property type="entry name" value="ACETYLTRANSFERASE-RELATED"/>
    <property type="match status" value="1"/>
</dbReference>
<dbReference type="Proteomes" id="UP000886743">
    <property type="component" value="Unassembled WGS sequence"/>
</dbReference>
<dbReference type="PANTHER" id="PTHR43328:SF1">
    <property type="entry name" value="N-ACETYLTRANSFERASE DOMAIN-CONTAINING PROTEIN"/>
    <property type="match status" value="1"/>
</dbReference>
<dbReference type="AlphaFoldDB" id="A0A9D1NFD9"/>
<evidence type="ECO:0000259" key="1">
    <source>
        <dbReference type="PROSITE" id="PS51186"/>
    </source>
</evidence>
<proteinExistence type="predicted"/>
<dbReference type="PROSITE" id="PS51186">
    <property type="entry name" value="GNAT"/>
    <property type="match status" value="1"/>
</dbReference>
<protein>
    <submittedName>
        <fullName evidence="2">GNAT family N-acetyltransferase</fullName>
    </submittedName>
</protein>
<dbReference type="InterPro" id="IPR000182">
    <property type="entry name" value="GNAT_dom"/>
</dbReference>
<accession>A0A9D1NFD9</accession>
<reference evidence="2" key="2">
    <citation type="journal article" date="2021" name="PeerJ">
        <title>Extensive microbial diversity within the chicken gut microbiome revealed by metagenomics and culture.</title>
        <authorList>
            <person name="Gilroy R."/>
            <person name="Ravi A."/>
            <person name="Getino M."/>
            <person name="Pursley I."/>
            <person name="Horton D.L."/>
            <person name="Alikhan N.F."/>
            <person name="Baker D."/>
            <person name="Gharbi K."/>
            <person name="Hall N."/>
            <person name="Watson M."/>
            <person name="Adriaenssens E.M."/>
            <person name="Foster-Nyarko E."/>
            <person name="Jarju S."/>
            <person name="Secka A."/>
            <person name="Antonio M."/>
            <person name="Oren A."/>
            <person name="Chaudhuri R.R."/>
            <person name="La Ragione R."/>
            <person name="Hildebrand F."/>
            <person name="Pallen M.J."/>
        </authorList>
    </citation>
    <scope>NUCLEOTIDE SEQUENCE</scope>
    <source>
        <strain evidence="2">4920</strain>
    </source>
</reference>
<feature type="domain" description="N-acetyltransferase" evidence="1">
    <location>
        <begin position="11"/>
        <end position="168"/>
    </location>
</feature>
<evidence type="ECO:0000313" key="2">
    <source>
        <dbReference type="EMBL" id="HIV02113.1"/>
    </source>
</evidence>
<dbReference type="GO" id="GO:0016747">
    <property type="term" value="F:acyltransferase activity, transferring groups other than amino-acyl groups"/>
    <property type="evidence" value="ECO:0007669"/>
    <property type="project" value="InterPro"/>
</dbReference>
<reference evidence="2" key="1">
    <citation type="submission" date="2020-10" db="EMBL/GenBank/DDBJ databases">
        <authorList>
            <person name="Gilroy R."/>
        </authorList>
    </citation>
    <scope>NUCLEOTIDE SEQUENCE</scope>
    <source>
        <strain evidence="2">4920</strain>
    </source>
</reference>
<dbReference type="SUPFAM" id="SSF55729">
    <property type="entry name" value="Acyl-CoA N-acyltransferases (Nat)"/>
    <property type="match status" value="1"/>
</dbReference>
<dbReference type="Pfam" id="PF13302">
    <property type="entry name" value="Acetyltransf_3"/>
    <property type="match status" value="1"/>
</dbReference>
<gene>
    <name evidence="2" type="ORF">IAC74_00955</name>
</gene>
<organism evidence="2 3">
    <name type="scientific">Candidatus Aphodoplasma excrementigallinarum</name>
    <dbReference type="NCBI Taxonomy" id="2840673"/>
    <lineage>
        <taxon>Bacteria</taxon>
        <taxon>Bacillati</taxon>
        <taxon>Bacillota</taxon>
        <taxon>Clostridia</taxon>
        <taxon>Eubacteriales</taxon>
        <taxon>Candidatus Aphodoplasma</taxon>
    </lineage>
</organism>